<feature type="compositionally biased region" description="Low complexity" evidence="1">
    <location>
        <begin position="363"/>
        <end position="374"/>
    </location>
</feature>
<organism evidence="2 3">
    <name type="scientific">Claviceps arundinis</name>
    <dbReference type="NCBI Taxonomy" id="1623583"/>
    <lineage>
        <taxon>Eukaryota</taxon>
        <taxon>Fungi</taxon>
        <taxon>Dikarya</taxon>
        <taxon>Ascomycota</taxon>
        <taxon>Pezizomycotina</taxon>
        <taxon>Sordariomycetes</taxon>
        <taxon>Hypocreomycetidae</taxon>
        <taxon>Hypocreales</taxon>
        <taxon>Clavicipitaceae</taxon>
        <taxon>Claviceps</taxon>
    </lineage>
</organism>
<dbReference type="Proteomes" id="UP000742024">
    <property type="component" value="Unassembled WGS sequence"/>
</dbReference>
<name>A0ABQ7P1S9_9HYPO</name>
<keyword evidence="3" id="KW-1185">Reference proteome</keyword>
<feature type="compositionally biased region" description="Low complexity" evidence="1">
    <location>
        <begin position="340"/>
        <end position="354"/>
    </location>
</feature>
<feature type="compositionally biased region" description="Basic residues" evidence="1">
    <location>
        <begin position="389"/>
        <end position="406"/>
    </location>
</feature>
<gene>
    <name evidence="2" type="ORF">E4U57_006524</name>
</gene>
<evidence type="ECO:0000256" key="1">
    <source>
        <dbReference type="SAM" id="MobiDB-lite"/>
    </source>
</evidence>
<sequence length="406" mass="45317">MIHHSPFSHPIHPTHRRVSGTQPLAQVPTQHHARPTTLQPPATSCKIPRFPPAMPTYLCHGFRWYRRCIRPFVILNDLDECAPDWIVEPLTASVILSQLAESFAFVPRLEGNDDDEKISKTKTQSSQAAPLPHTEKQPSTSYDDDLSLPLTSRVPPEQDRILMHTWSPVKLLEEYDENETTHGTRPYAYIADYVVRVDLGADVGAAMAVYKETLRERNEGWFDKLRENVQPEEQARWYIVVCDDTEREVPTEGELEENEQEGMEEVQEEDENGEQEKKQQQDTKTGDDDDDDGAHAAAGGFSTKAENGSAPAQQRVVADGSGEPSAAVAAENKALPSIPAQAQEQEQKQKQTQGQGQGKGEKASLPSSASAQPSFLTQDPFESPPQPHGRIRKKLSLRRLFTKKEG</sequence>
<evidence type="ECO:0000313" key="3">
    <source>
        <dbReference type="Proteomes" id="UP000742024"/>
    </source>
</evidence>
<feature type="region of interest" description="Disordered" evidence="1">
    <location>
        <begin position="111"/>
        <end position="149"/>
    </location>
</feature>
<proteinExistence type="predicted"/>
<protein>
    <submittedName>
        <fullName evidence="2">Uncharacterized protein</fullName>
    </submittedName>
</protein>
<feature type="compositionally biased region" description="Basic and acidic residues" evidence="1">
    <location>
        <begin position="274"/>
        <end position="286"/>
    </location>
</feature>
<comment type="caution">
    <text evidence="2">The sequence shown here is derived from an EMBL/GenBank/DDBJ whole genome shotgun (WGS) entry which is preliminary data.</text>
</comment>
<accession>A0ABQ7P1S9</accession>
<evidence type="ECO:0000313" key="2">
    <source>
        <dbReference type="EMBL" id="KAG5951911.1"/>
    </source>
</evidence>
<dbReference type="EMBL" id="SRPR01000576">
    <property type="protein sequence ID" value="KAG5951911.1"/>
    <property type="molecule type" value="Genomic_DNA"/>
</dbReference>
<feature type="region of interest" description="Disordered" evidence="1">
    <location>
        <begin position="24"/>
        <end position="44"/>
    </location>
</feature>
<reference evidence="2 3" key="1">
    <citation type="journal article" date="2020" name="bioRxiv">
        <title>Whole genome comparisons of ergot fungi reveals the divergence and evolution of species within the genus Claviceps are the result of varying mechanisms driving genome evolution and host range expansion.</title>
        <authorList>
            <person name="Wyka S.A."/>
            <person name="Mondo S.J."/>
            <person name="Liu M."/>
            <person name="Dettman J."/>
            <person name="Nalam V."/>
            <person name="Broders K.D."/>
        </authorList>
    </citation>
    <scope>NUCLEOTIDE SEQUENCE [LARGE SCALE GENOMIC DNA]</scope>
    <source>
        <strain evidence="2 3">LM583</strain>
    </source>
</reference>
<feature type="region of interest" description="Disordered" evidence="1">
    <location>
        <begin position="246"/>
        <end position="406"/>
    </location>
</feature>
<feature type="compositionally biased region" description="Acidic residues" evidence="1">
    <location>
        <begin position="246"/>
        <end position="273"/>
    </location>
</feature>